<comment type="caution">
    <text evidence="1">The sequence shown here is derived from an EMBL/GenBank/DDBJ whole genome shotgun (WGS) entry which is preliminary data.</text>
</comment>
<dbReference type="AlphaFoldDB" id="A0AAN6FSB3"/>
<gene>
    <name evidence="1" type="ORF">LTR82_005649</name>
</gene>
<evidence type="ECO:0000313" key="1">
    <source>
        <dbReference type="EMBL" id="KAK0323289.1"/>
    </source>
</evidence>
<dbReference type="Proteomes" id="UP001168146">
    <property type="component" value="Unassembled WGS sequence"/>
</dbReference>
<protein>
    <submittedName>
        <fullName evidence="1">Uncharacterized protein</fullName>
    </submittedName>
</protein>
<organism evidence="1 2">
    <name type="scientific">Friedmanniomyces endolithicus</name>
    <dbReference type="NCBI Taxonomy" id="329885"/>
    <lineage>
        <taxon>Eukaryota</taxon>
        <taxon>Fungi</taxon>
        <taxon>Dikarya</taxon>
        <taxon>Ascomycota</taxon>
        <taxon>Pezizomycotina</taxon>
        <taxon>Dothideomycetes</taxon>
        <taxon>Dothideomycetidae</taxon>
        <taxon>Mycosphaerellales</taxon>
        <taxon>Teratosphaeriaceae</taxon>
        <taxon>Friedmanniomyces</taxon>
    </lineage>
</organism>
<accession>A0AAN6FSB3</accession>
<evidence type="ECO:0000313" key="2">
    <source>
        <dbReference type="Proteomes" id="UP001168146"/>
    </source>
</evidence>
<sequence>MSGSEHAFTQASRHVSANAERGVCMPASKRLAGYDVRVASGPIIVVNMRHPPTGKHYTRTSGTTHVSHAVKPVKPTRAVPSHRHEAGVINDEIGSRTEHRARLVSLLDSDRSRTKKLEKRSERVCANASLQVQAANLRSCCELVFCTTLLTYCVFEKDGLAARLPRSAQY</sequence>
<dbReference type="EMBL" id="JASUXU010000013">
    <property type="protein sequence ID" value="KAK0323289.1"/>
    <property type="molecule type" value="Genomic_DNA"/>
</dbReference>
<name>A0AAN6FSB3_9PEZI</name>
<proteinExistence type="predicted"/>
<reference evidence="1" key="1">
    <citation type="submission" date="2021-12" db="EMBL/GenBank/DDBJ databases">
        <title>Black yeast isolated from Biological Soil Crust.</title>
        <authorList>
            <person name="Kurbessoian T."/>
        </authorList>
    </citation>
    <scope>NUCLEOTIDE SEQUENCE</scope>
    <source>
        <strain evidence="1">CCFEE 5208</strain>
    </source>
</reference>